<organism evidence="1 2">
    <name type="scientific">Caligus rogercresseyi</name>
    <name type="common">Sea louse</name>
    <dbReference type="NCBI Taxonomy" id="217165"/>
    <lineage>
        <taxon>Eukaryota</taxon>
        <taxon>Metazoa</taxon>
        <taxon>Ecdysozoa</taxon>
        <taxon>Arthropoda</taxon>
        <taxon>Crustacea</taxon>
        <taxon>Multicrustacea</taxon>
        <taxon>Hexanauplia</taxon>
        <taxon>Copepoda</taxon>
        <taxon>Siphonostomatoida</taxon>
        <taxon>Caligidae</taxon>
        <taxon>Caligus</taxon>
    </lineage>
</organism>
<proteinExistence type="predicted"/>
<keyword evidence="1" id="KW-0378">Hydrolase</keyword>
<accession>A0A7T8H0F2</accession>
<dbReference type="Proteomes" id="UP000595437">
    <property type="component" value="Chromosome 10"/>
</dbReference>
<keyword evidence="1" id="KW-0269">Exonuclease</keyword>
<evidence type="ECO:0000313" key="1">
    <source>
        <dbReference type="EMBL" id="QQP41195.1"/>
    </source>
</evidence>
<dbReference type="EMBL" id="CP045899">
    <property type="protein sequence ID" value="QQP41195.1"/>
    <property type="molecule type" value="Genomic_DNA"/>
</dbReference>
<dbReference type="GO" id="GO:0004527">
    <property type="term" value="F:exonuclease activity"/>
    <property type="evidence" value="ECO:0007669"/>
    <property type="project" value="UniProtKB-KW"/>
</dbReference>
<reference evidence="2" key="1">
    <citation type="submission" date="2021-01" db="EMBL/GenBank/DDBJ databases">
        <title>Caligus Genome Assembly.</title>
        <authorList>
            <person name="Gallardo-Escarate C."/>
        </authorList>
    </citation>
    <scope>NUCLEOTIDE SEQUENCE [LARGE SCALE GENOMIC DNA]</scope>
</reference>
<gene>
    <name evidence="1" type="ORF">FKW44_015483</name>
</gene>
<protein>
    <submittedName>
        <fullName evidence="1">RNA exonuclease NEFsplike</fullName>
    </submittedName>
</protein>
<dbReference type="OrthoDB" id="206335at2759"/>
<keyword evidence="2" id="KW-1185">Reference proteome</keyword>
<keyword evidence="1" id="KW-0540">Nuclease</keyword>
<evidence type="ECO:0000313" key="2">
    <source>
        <dbReference type="Proteomes" id="UP000595437"/>
    </source>
</evidence>
<name>A0A7T8H0F2_CALRO</name>
<sequence>MEDAVSTMELVLLKLKNGLTFGDNVFRDGVVSKSVEKSELLSDYKASFFSTVLKGKELRVIGNGESLHEYETLLPDPNALIQCKETDEIYKAACESAEKNDLTICHVPFVDQELNEEGSKMLWKVTKRIWKSLPVNGLLFMVWPGEGPKEMMPSSAYDEG</sequence>
<dbReference type="AlphaFoldDB" id="A0A7T8H0F2"/>